<name>A0A7S6RJD5_9CYAN</name>
<dbReference type="Proteomes" id="UP000593846">
    <property type="component" value="Chromosome"/>
</dbReference>
<dbReference type="KEGG" id="aee:IM676_05405"/>
<proteinExistence type="predicted"/>
<keyword evidence="2" id="KW-1185">Reference proteome</keyword>
<gene>
    <name evidence="1" type="ORF">IM676_05405</name>
</gene>
<organism evidence="1 2">
    <name type="scientific">Anabaenopsis elenkinii CCIBt3563</name>
    <dbReference type="NCBI Taxonomy" id="2779889"/>
    <lineage>
        <taxon>Bacteria</taxon>
        <taxon>Bacillati</taxon>
        <taxon>Cyanobacteriota</taxon>
        <taxon>Cyanophyceae</taxon>
        <taxon>Nostocales</taxon>
        <taxon>Nodulariaceae</taxon>
        <taxon>Anabaenopsis</taxon>
    </lineage>
</organism>
<dbReference type="RefSeq" id="WP_200989273.1">
    <property type="nucleotide sequence ID" value="NZ_CP063311.1"/>
</dbReference>
<accession>A0A7S6RJD5</accession>
<sequence>MIISDLNNLETVSAENVVGGCGRKYKYDTKPKYQPTKYDEKPNYYKPTKSYDPCDTVCYQKCDEKDNKKEPTKVYITKCEPYNSYS</sequence>
<evidence type="ECO:0000313" key="1">
    <source>
        <dbReference type="EMBL" id="QOV23727.1"/>
    </source>
</evidence>
<reference evidence="2" key="1">
    <citation type="submission" date="2020-10" db="EMBL/GenBank/DDBJ databases">
        <title>Genome-based taxonomic classification of the species Anabaenopsis elenkinii.</title>
        <authorList>
            <person name="Delbaje E."/>
            <person name="Andreote A.P.D."/>
            <person name="Pellegrinetti T.A."/>
            <person name="Cruz R.B."/>
            <person name="Branco L.H.Z."/>
            <person name="Fiore M.F."/>
        </authorList>
    </citation>
    <scope>NUCLEOTIDE SEQUENCE [LARGE SCALE GENOMIC DNA]</scope>
    <source>
        <strain evidence="2">CCIBt3563</strain>
    </source>
</reference>
<evidence type="ECO:0000313" key="2">
    <source>
        <dbReference type="Proteomes" id="UP000593846"/>
    </source>
</evidence>
<dbReference type="EMBL" id="CP063311">
    <property type="protein sequence ID" value="QOV23727.1"/>
    <property type="molecule type" value="Genomic_DNA"/>
</dbReference>
<protein>
    <submittedName>
        <fullName evidence="1">Uncharacterized protein</fullName>
    </submittedName>
</protein>
<dbReference type="AlphaFoldDB" id="A0A7S6RJD5"/>